<accession>A0ABM7ZUY4</accession>
<proteinExistence type="predicted"/>
<organism evidence="2 3">
    <name type="scientific">Streptomyces nigrescens</name>
    <dbReference type="NCBI Taxonomy" id="1920"/>
    <lineage>
        <taxon>Bacteria</taxon>
        <taxon>Bacillati</taxon>
        <taxon>Actinomycetota</taxon>
        <taxon>Actinomycetes</taxon>
        <taxon>Kitasatosporales</taxon>
        <taxon>Streptomycetaceae</taxon>
        <taxon>Streptomyces</taxon>
    </lineage>
</organism>
<name>A0ABM7ZUY4_STRNI</name>
<keyword evidence="3" id="KW-1185">Reference proteome</keyword>
<evidence type="ECO:0000259" key="1">
    <source>
        <dbReference type="Pfam" id="PF01609"/>
    </source>
</evidence>
<reference evidence="2" key="1">
    <citation type="submission" date="2022-06" db="EMBL/GenBank/DDBJ databases">
        <title>Complete genome sequence of Streptomyces nigrescens HEK616.</title>
        <authorList>
            <person name="Asamizu S."/>
            <person name="Onaka H."/>
        </authorList>
    </citation>
    <scope>NUCLEOTIDE SEQUENCE</scope>
    <source>
        <strain evidence="2">HEK616</strain>
    </source>
</reference>
<evidence type="ECO:0000313" key="2">
    <source>
        <dbReference type="EMBL" id="BDM70117.1"/>
    </source>
</evidence>
<dbReference type="Pfam" id="PF01609">
    <property type="entry name" value="DDE_Tnp_1"/>
    <property type="match status" value="1"/>
</dbReference>
<gene>
    <name evidence="2" type="ORF">HEK616_36040</name>
</gene>
<sequence length="73" mass="8051">MEFRSAGANRHDSPLLAPTLDLLDDLGPLPHDITVHLDAGYDSDKTRTELTVRKVHGRIAHKGEKAPIQASQR</sequence>
<dbReference type="EMBL" id="AP026073">
    <property type="protein sequence ID" value="BDM70117.1"/>
    <property type="molecule type" value="Genomic_DNA"/>
</dbReference>
<dbReference type="Proteomes" id="UP001059597">
    <property type="component" value="Chromosome"/>
</dbReference>
<dbReference type="InterPro" id="IPR002559">
    <property type="entry name" value="Transposase_11"/>
</dbReference>
<evidence type="ECO:0000313" key="3">
    <source>
        <dbReference type="Proteomes" id="UP001059597"/>
    </source>
</evidence>
<feature type="domain" description="Transposase IS4-like" evidence="1">
    <location>
        <begin position="7"/>
        <end position="65"/>
    </location>
</feature>
<protein>
    <recommendedName>
        <fullName evidence="1">Transposase IS4-like domain-containing protein</fullName>
    </recommendedName>
</protein>